<keyword evidence="3 5" id="KW-0732">Signal</keyword>
<dbReference type="STRING" id="223900.GCA_000821045_00220"/>
<dbReference type="PROSITE" id="PS01039">
    <property type="entry name" value="SBP_BACTERIAL_3"/>
    <property type="match status" value="1"/>
</dbReference>
<evidence type="ECO:0000256" key="1">
    <source>
        <dbReference type="ARBA" id="ARBA00004196"/>
    </source>
</evidence>
<organism evidence="7 8">
    <name type="scientific">Chromohalobacter japonicus</name>
    <dbReference type="NCBI Taxonomy" id="223900"/>
    <lineage>
        <taxon>Bacteria</taxon>
        <taxon>Pseudomonadati</taxon>
        <taxon>Pseudomonadota</taxon>
        <taxon>Gammaproteobacteria</taxon>
        <taxon>Oceanospirillales</taxon>
        <taxon>Halomonadaceae</taxon>
        <taxon>Chromohalobacter</taxon>
    </lineage>
</organism>
<evidence type="ECO:0000259" key="6">
    <source>
        <dbReference type="SMART" id="SM00062"/>
    </source>
</evidence>
<comment type="caution">
    <text evidence="7">The sequence shown here is derived from an EMBL/GenBank/DDBJ whole genome shotgun (WGS) entry which is preliminary data.</text>
</comment>
<evidence type="ECO:0000313" key="7">
    <source>
        <dbReference type="EMBL" id="OLO12873.1"/>
    </source>
</evidence>
<feature type="chain" id="PRO_5012277054" evidence="5">
    <location>
        <begin position="29"/>
        <end position="262"/>
    </location>
</feature>
<feature type="signal peptide" evidence="5">
    <location>
        <begin position="1"/>
        <end position="28"/>
    </location>
</feature>
<dbReference type="Gene3D" id="3.40.190.10">
    <property type="entry name" value="Periplasmic binding protein-like II"/>
    <property type="match status" value="2"/>
</dbReference>
<evidence type="ECO:0000256" key="2">
    <source>
        <dbReference type="ARBA" id="ARBA00010333"/>
    </source>
</evidence>
<dbReference type="GO" id="GO:0030313">
    <property type="term" value="C:cell envelope"/>
    <property type="evidence" value="ECO:0007669"/>
    <property type="project" value="UniProtKB-SubCell"/>
</dbReference>
<name>A0A1Q8TGS5_9GAMM</name>
<protein>
    <submittedName>
        <fullName evidence="7">ABC transporter substrate-binding protein</fullName>
    </submittedName>
</protein>
<dbReference type="SUPFAM" id="SSF53850">
    <property type="entry name" value="Periplasmic binding protein-like II"/>
    <property type="match status" value="1"/>
</dbReference>
<comment type="similarity">
    <text evidence="2 4">Belongs to the bacterial solute-binding protein 3 family.</text>
</comment>
<dbReference type="RefSeq" id="WP_075367984.1">
    <property type="nucleotide sequence ID" value="NZ_LN651365.1"/>
</dbReference>
<dbReference type="Proteomes" id="UP000186806">
    <property type="component" value="Unassembled WGS sequence"/>
</dbReference>
<dbReference type="AlphaFoldDB" id="A0A1Q8TGS5"/>
<comment type="subcellular location">
    <subcellularLocation>
        <location evidence="1">Cell envelope</location>
    </subcellularLocation>
</comment>
<dbReference type="InterPro" id="IPR001638">
    <property type="entry name" value="Solute-binding_3/MltF_N"/>
</dbReference>
<accession>A0A1Q8TGS5</accession>
<dbReference type="EMBL" id="MSDQ01000005">
    <property type="protein sequence ID" value="OLO12873.1"/>
    <property type="molecule type" value="Genomic_DNA"/>
</dbReference>
<dbReference type="PANTHER" id="PTHR35936:SF17">
    <property type="entry name" value="ARGININE-BINDING EXTRACELLULAR PROTEIN ARTP"/>
    <property type="match status" value="1"/>
</dbReference>
<evidence type="ECO:0000313" key="8">
    <source>
        <dbReference type="Proteomes" id="UP000186806"/>
    </source>
</evidence>
<proteinExistence type="inferred from homology"/>
<evidence type="ECO:0000256" key="3">
    <source>
        <dbReference type="ARBA" id="ARBA00022729"/>
    </source>
</evidence>
<sequence>MMIKQLKATLMQTAGIVLLALSATSAMADEPLKIGISAEPYPPFTYKDADGSWTGFEVELGQALCKEMDAACEITPTGWGGIFPALNSGKIDMIMNSLSITEKRKRVIAFSDPYYFTPSAYVTAKANDMQIPDDLDGKILGVQGSTTNATFARRSLADTGVELKVYDQQEQANRDLLAGRVDAILADKIAMTEFVERDAAQDFEIRATAPRDDAFGDGVGIGLRQGDDALRDKLNAAIASVLDNGRCAELSQQYFGTDICGS</sequence>
<dbReference type="InterPro" id="IPR018313">
    <property type="entry name" value="SBP_3_CS"/>
</dbReference>
<gene>
    <name evidence="7" type="ORF">BTW10_02265</name>
</gene>
<evidence type="ECO:0000256" key="5">
    <source>
        <dbReference type="SAM" id="SignalP"/>
    </source>
</evidence>
<dbReference type="PANTHER" id="PTHR35936">
    <property type="entry name" value="MEMBRANE-BOUND LYTIC MUREIN TRANSGLYCOSYLASE F"/>
    <property type="match status" value="1"/>
</dbReference>
<evidence type="ECO:0000256" key="4">
    <source>
        <dbReference type="RuleBase" id="RU003744"/>
    </source>
</evidence>
<keyword evidence="8" id="KW-1185">Reference proteome</keyword>
<feature type="domain" description="Solute-binding protein family 3/N-terminal" evidence="6">
    <location>
        <begin position="31"/>
        <end position="258"/>
    </location>
</feature>
<dbReference type="SMART" id="SM00062">
    <property type="entry name" value="PBPb"/>
    <property type="match status" value="1"/>
</dbReference>
<dbReference type="Pfam" id="PF00497">
    <property type="entry name" value="SBP_bac_3"/>
    <property type="match status" value="1"/>
</dbReference>
<reference evidence="7 8" key="1">
    <citation type="submission" date="2016-12" db="EMBL/GenBank/DDBJ databases">
        <title>Draft genome sequences of strains Salinicola socius SMB35, Salinicola sp. MH3R3-1 and Chromohalobacter sp. SMB17 from the Verkhnekamsk potash mining region of Russia.</title>
        <authorList>
            <person name="Mavrodi D.V."/>
            <person name="Olsson B.E."/>
            <person name="Korsakova E.S."/>
            <person name="Pyankova A."/>
            <person name="Mavrodi O.V."/>
            <person name="Plotnikova E.G."/>
        </authorList>
    </citation>
    <scope>NUCLEOTIDE SEQUENCE [LARGE SCALE GENOMIC DNA]</scope>
    <source>
        <strain evidence="7 8">SMB17</strain>
    </source>
</reference>